<feature type="signal peptide" evidence="1">
    <location>
        <begin position="1"/>
        <end position="22"/>
    </location>
</feature>
<name>A0ABV6SUB6_9GAMM</name>
<dbReference type="SUPFAM" id="SSF117074">
    <property type="entry name" value="Hypothetical protein PA1324"/>
    <property type="match status" value="1"/>
</dbReference>
<evidence type="ECO:0000313" key="5">
    <source>
        <dbReference type="EMBL" id="MFC0717035.1"/>
    </source>
</evidence>
<dbReference type="Gene3D" id="3.60.21.10">
    <property type="match status" value="1"/>
</dbReference>
<dbReference type="RefSeq" id="WP_229823209.1">
    <property type="nucleotide sequence ID" value="NZ_BMZT01000005.1"/>
</dbReference>
<dbReference type="InterPro" id="IPR051918">
    <property type="entry name" value="STPP_CPPED1"/>
</dbReference>
<feature type="domain" description="Calcineurin-like phosphoesterase N-terminal" evidence="4">
    <location>
        <begin position="40"/>
        <end position="99"/>
    </location>
</feature>
<evidence type="ECO:0000259" key="4">
    <source>
        <dbReference type="Pfam" id="PF16371"/>
    </source>
</evidence>
<comment type="caution">
    <text evidence="5">The sequence shown here is derived from an EMBL/GenBank/DDBJ whole genome shotgun (WGS) entry which is preliminary data.</text>
</comment>
<dbReference type="InterPro" id="IPR029052">
    <property type="entry name" value="Metallo-depent_PP-like"/>
</dbReference>
<evidence type="ECO:0000259" key="2">
    <source>
        <dbReference type="Pfam" id="PF00149"/>
    </source>
</evidence>
<dbReference type="InterPro" id="IPR032285">
    <property type="entry name" value="Metallophos_N"/>
</dbReference>
<dbReference type="EMBL" id="JBHLTF010000009">
    <property type="protein sequence ID" value="MFC0717035.1"/>
    <property type="molecule type" value="Genomic_DNA"/>
</dbReference>
<dbReference type="InterPro" id="IPR013783">
    <property type="entry name" value="Ig-like_fold"/>
</dbReference>
<feature type="domain" description="Calcineurin-like phosphoesterase" evidence="2">
    <location>
        <begin position="128"/>
        <end position="322"/>
    </location>
</feature>
<dbReference type="InterPro" id="IPR032288">
    <property type="entry name" value="Metallophos_C"/>
</dbReference>
<organism evidence="5 6">
    <name type="scientific">Luteimonas padinae</name>
    <dbReference type="NCBI Taxonomy" id="1714359"/>
    <lineage>
        <taxon>Bacteria</taxon>
        <taxon>Pseudomonadati</taxon>
        <taxon>Pseudomonadota</taxon>
        <taxon>Gammaproteobacteria</taxon>
        <taxon>Lysobacterales</taxon>
        <taxon>Lysobacteraceae</taxon>
        <taxon>Luteimonas</taxon>
    </lineage>
</organism>
<dbReference type="SUPFAM" id="SSF56300">
    <property type="entry name" value="Metallo-dependent phosphatases"/>
    <property type="match status" value="1"/>
</dbReference>
<dbReference type="PANTHER" id="PTHR43143:SF6">
    <property type="entry name" value="BLL3016 PROTEIN"/>
    <property type="match status" value="1"/>
</dbReference>
<feature type="chain" id="PRO_5045848357" evidence="1">
    <location>
        <begin position="23"/>
        <end position="535"/>
    </location>
</feature>
<evidence type="ECO:0000259" key="3">
    <source>
        <dbReference type="Pfam" id="PF16370"/>
    </source>
</evidence>
<accession>A0ABV6SUB6</accession>
<dbReference type="PANTHER" id="PTHR43143">
    <property type="entry name" value="METALLOPHOSPHOESTERASE, CALCINEURIN SUPERFAMILY"/>
    <property type="match status" value="1"/>
</dbReference>
<dbReference type="Pfam" id="PF16371">
    <property type="entry name" value="MetallophosN"/>
    <property type="match status" value="1"/>
</dbReference>
<evidence type="ECO:0000313" key="6">
    <source>
        <dbReference type="Proteomes" id="UP001589898"/>
    </source>
</evidence>
<dbReference type="InterPro" id="IPR004843">
    <property type="entry name" value="Calcineurin-like_PHP"/>
</dbReference>
<gene>
    <name evidence="5" type="ORF">ACFFFU_04600</name>
</gene>
<dbReference type="Gene3D" id="2.60.40.10">
    <property type="entry name" value="Immunoglobulins"/>
    <property type="match status" value="1"/>
</dbReference>
<proteinExistence type="predicted"/>
<reference evidence="5 6" key="1">
    <citation type="submission" date="2024-09" db="EMBL/GenBank/DDBJ databases">
        <authorList>
            <person name="Sun Q."/>
            <person name="Mori K."/>
        </authorList>
    </citation>
    <scope>NUCLEOTIDE SEQUENCE [LARGE SCALE GENOMIC DNA]</scope>
    <source>
        <strain evidence="5 6">KCTC 52403</strain>
    </source>
</reference>
<dbReference type="Proteomes" id="UP001589898">
    <property type="component" value="Unassembled WGS sequence"/>
</dbReference>
<keyword evidence="6" id="KW-1185">Reference proteome</keyword>
<evidence type="ECO:0000256" key="1">
    <source>
        <dbReference type="SAM" id="SignalP"/>
    </source>
</evidence>
<feature type="domain" description="Calcineurin-like phosphoesterase C-terminal" evidence="3">
    <location>
        <begin position="342"/>
        <end position="511"/>
    </location>
</feature>
<keyword evidence="1" id="KW-0732">Signal</keyword>
<protein>
    <submittedName>
        <fullName evidence="5">Calcineurin-like phosphoesterase C-terminal domain-containing protein</fullName>
    </submittedName>
</protein>
<dbReference type="Pfam" id="PF00149">
    <property type="entry name" value="Metallophos"/>
    <property type="match status" value="1"/>
</dbReference>
<dbReference type="Pfam" id="PF16370">
    <property type="entry name" value="MetallophosC"/>
    <property type="match status" value="1"/>
</dbReference>
<sequence length="535" mass="57994">MSPSLRVFCMLCLLAAAGTAGAARWEGRVFHDIDGNGAADAGEPGVAGVVVSDGLAIARTDADGRYRLDARDDAPVFVVKPAGWRLPARADGLPAAWHAPRAGGRGDGAVRGDFALQRPSMRRDGALSVLVFADPQVKSLADVDYYARDIVDPLAAAGGREADLGISLGDIVDDVVGLYPEVNAVTTRLGVPWLHVPGNHDLDPGARADDASLATFRASYGPDTFAWEEGAATFLMLDDVVLQPGARPAYVGGLREDQFAFLEAWLPTLPQDRLLVLGVHIPLFDTAAPGRPATFRRADRERLFALLARVPKLLVLSGHRHTQRHYRHGPADGWHGDEPLHEFNVGAASGAFWSGAPDAEGIPDATMADGTPNGHARLEVDADGGYRLSWHPARRAQDDPARTDAMHLHAPRVLRRGAYPAWAVYANVYMGEADTRVEYRVGDGEWTAMQRVERPDPWLAAENARDDAAAALRGYDRSPEAEPSPHLWRGALPTDLDAGEHAVEVRAFDRWQGEQRASTRYRLQEWREADATPTT</sequence>